<feature type="transmembrane region" description="Helical" evidence="6">
    <location>
        <begin position="303"/>
        <end position="321"/>
    </location>
</feature>
<protein>
    <submittedName>
        <fullName evidence="7">UbiA family prenyltransferase</fullName>
    </submittedName>
</protein>
<evidence type="ECO:0000313" key="7">
    <source>
        <dbReference type="EMBL" id="MEK7951088.1"/>
    </source>
</evidence>
<evidence type="ECO:0000256" key="6">
    <source>
        <dbReference type="SAM" id="Phobius"/>
    </source>
</evidence>
<comment type="subcellular location">
    <subcellularLocation>
        <location evidence="1">Membrane</location>
        <topology evidence="1">Multi-pass membrane protein</topology>
    </subcellularLocation>
</comment>
<dbReference type="RefSeq" id="WP_341404691.1">
    <property type="nucleotide sequence ID" value="NZ_JBBUKT010000004.1"/>
</dbReference>
<dbReference type="Proteomes" id="UP001371305">
    <property type="component" value="Unassembled WGS sequence"/>
</dbReference>
<dbReference type="InterPro" id="IPR000537">
    <property type="entry name" value="UbiA_prenyltransferase"/>
</dbReference>
<dbReference type="EMBL" id="JBBUKT010000004">
    <property type="protein sequence ID" value="MEK7951088.1"/>
    <property type="molecule type" value="Genomic_DNA"/>
</dbReference>
<feature type="transmembrane region" description="Helical" evidence="6">
    <location>
        <begin position="117"/>
        <end position="135"/>
    </location>
</feature>
<dbReference type="Pfam" id="PF01040">
    <property type="entry name" value="UbiA"/>
    <property type="match status" value="1"/>
</dbReference>
<evidence type="ECO:0000256" key="5">
    <source>
        <dbReference type="ARBA" id="ARBA00023136"/>
    </source>
</evidence>
<evidence type="ECO:0000313" key="8">
    <source>
        <dbReference type="Proteomes" id="UP001371305"/>
    </source>
</evidence>
<feature type="transmembrane region" description="Helical" evidence="6">
    <location>
        <begin position="242"/>
        <end position="260"/>
    </location>
</feature>
<feature type="transmembrane region" description="Helical" evidence="6">
    <location>
        <begin position="147"/>
        <end position="166"/>
    </location>
</feature>
<feature type="transmembrane region" description="Helical" evidence="6">
    <location>
        <begin position="21"/>
        <end position="39"/>
    </location>
</feature>
<keyword evidence="4 6" id="KW-1133">Transmembrane helix</keyword>
<evidence type="ECO:0000256" key="2">
    <source>
        <dbReference type="ARBA" id="ARBA00022475"/>
    </source>
</evidence>
<feature type="transmembrane region" description="Helical" evidence="6">
    <location>
        <begin position="51"/>
        <end position="69"/>
    </location>
</feature>
<keyword evidence="3 6" id="KW-0812">Transmembrane</keyword>
<evidence type="ECO:0000256" key="3">
    <source>
        <dbReference type="ARBA" id="ARBA00022692"/>
    </source>
</evidence>
<keyword evidence="2" id="KW-1003">Cell membrane</keyword>
<dbReference type="InterPro" id="IPR044878">
    <property type="entry name" value="UbiA_sf"/>
</dbReference>
<accession>A0ABU9ATN8</accession>
<name>A0ABU9ATN8_9BACT</name>
<gene>
    <name evidence="7" type="ORF">WKV53_11295</name>
</gene>
<proteinExistence type="predicted"/>
<reference evidence="7 8" key="1">
    <citation type="submission" date="2024-04" db="EMBL/GenBank/DDBJ databases">
        <title>Luteolibacter sp. isolated from soil.</title>
        <authorList>
            <person name="An J."/>
        </authorList>
    </citation>
    <scope>NUCLEOTIDE SEQUENCE [LARGE SCALE GENOMIC DNA]</scope>
    <source>
        <strain evidence="7 8">Y139</strain>
    </source>
</reference>
<organism evidence="7 8">
    <name type="scientific">Luteolibacter soli</name>
    <dbReference type="NCBI Taxonomy" id="3135280"/>
    <lineage>
        <taxon>Bacteria</taxon>
        <taxon>Pseudomonadati</taxon>
        <taxon>Verrucomicrobiota</taxon>
        <taxon>Verrucomicrobiia</taxon>
        <taxon>Verrucomicrobiales</taxon>
        <taxon>Verrucomicrobiaceae</taxon>
        <taxon>Luteolibacter</taxon>
    </lineage>
</organism>
<feature type="transmembrane region" description="Helical" evidence="6">
    <location>
        <begin position="267"/>
        <end position="291"/>
    </location>
</feature>
<evidence type="ECO:0000256" key="1">
    <source>
        <dbReference type="ARBA" id="ARBA00004141"/>
    </source>
</evidence>
<sequence>MSRLRSLLATLRIANAPSVVSNVWLGYITGWYICFGSWIPFNTGMIHWQNVPLLCASGLLIYFAGNLANDWYDWEWDKERRPERALPSGLFRRSSYLVAASLAAMLGVACAFVKNPYCGGCAIGIVVMVAVYTYFHKRAIWAVIPMGLCRAGLYLMGFAAFAPVFRSYPDAGMTWQSVVAPVLVILTMAVGLVAYIAGLSLSARYEGMGDAPPGPRMVSKALLYLPMLAMPCWFSIRAPQFGLAGILPYAAWLTLCFTKFKKPIPRYVSGLLAGIPLVDAAAAIPLALLLAFVPGNGAVNVPLAWGVAAAPLIAFVLGRALQKLAPAT</sequence>
<evidence type="ECO:0000256" key="4">
    <source>
        <dbReference type="ARBA" id="ARBA00022989"/>
    </source>
</evidence>
<comment type="caution">
    <text evidence="7">The sequence shown here is derived from an EMBL/GenBank/DDBJ whole genome shotgun (WGS) entry which is preliminary data.</text>
</comment>
<keyword evidence="5 6" id="KW-0472">Membrane</keyword>
<feature type="transmembrane region" description="Helical" evidence="6">
    <location>
        <begin position="178"/>
        <end position="197"/>
    </location>
</feature>
<feature type="transmembrane region" description="Helical" evidence="6">
    <location>
        <begin position="90"/>
        <end position="111"/>
    </location>
</feature>
<dbReference type="Gene3D" id="1.10.357.140">
    <property type="entry name" value="UbiA prenyltransferase"/>
    <property type="match status" value="1"/>
</dbReference>
<keyword evidence="8" id="KW-1185">Reference proteome</keyword>